<dbReference type="Proteomes" id="UP001498398">
    <property type="component" value="Unassembled WGS sequence"/>
</dbReference>
<organism evidence="2 3">
    <name type="scientific">Marasmiellus scandens</name>
    <dbReference type="NCBI Taxonomy" id="2682957"/>
    <lineage>
        <taxon>Eukaryota</taxon>
        <taxon>Fungi</taxon>
        <taxon>Dikarya</taxon>
        <taxon>Basidiomycota</taxon>
        <taxon>Agaricomycotina</taxon>
        <taxon>Agaricomycetes</taxon>
        <taxon>Agaricomycetidae</taxon>
        <taxon>Agaricales</taxon>
        <taxon>Marasmiineae</taxon>
        <taxon>Omphalotaceae</taxon>
        <taxon>Marasmiellus</taxon>
    </lineage>
</organism>
<comment type="caution">
    <text evidence="2">The sequence shown here is derived from an EMBL/GenBank/DDBJ whole genome shotgun (WGS) entry which is preliminary data.</text>
</comment>
<sequence length="501" mass="57270">MDVDVPIQDTEHNLGFGTLDSMHPEQDQGMEIDIQLSTPPQVHTQPEPGYFDTPNPNEKLPPRNRAPPKPFKDMIPSISLLHHTRKKPTLFSTPSTLSPSPPVEAHLGEPERSTPAKLPSYETDPDEFGLYRIYDQKPSHDPAENIDLHTLTDFPIPDNTKDMSERSPFSGLGPNASSSIVDFSSINPFPNIGIFRLMQWHYTVKQKSLGSLKSLVENVILPADFQQEHFQSFNPIQEGKRMDNYMEAKHLAAKEQPLPWNAADGWIKSSATLKLPRAKKSSKTEDAAPEMKVDNVWYRDVVEVIKAAFQSELAWEFHMKPFKLMWKPSTDEPLQRVHGEAFWTDRMIDMDRRLPKIPGCDLEQVAVPMQLWSDSTHLTSFGTQKMWPIYLYLGNLSKYTRSCPSAFSAYHIAYIPSLPDKVKDVYEELFDGQHPSNNEITHLRRELVHAVLAFLFNPRFRDAYLNGVVVKCVDAILRRIFPRLFSYSADYVEKYGFSSVQ</sequence>
<proteinExistence type="predicted"/>
<evidence type="ECO:0000313" key="2">
    <source>
        <dbReference type="EMBL" id="KAK7450147.1"/>
    </source>
</evidence>
<feature type="region of interest" description="Disordered" evidence="1">
    <location>
        <begin position="38"/>
        <end position="70"/>
    </location>
</feature>
<feature type="region of interest" description="Disordered" evidence="1">
    <location>
        <begin position="89"/>
        <end position="122"/>
    </location>
</feature>
<keyword evidence="3" id="KW-1185">Reference proteome</keyword>
<protein>
    <submittedName>
        <fullName evidence="2">Uncharacterized protein</fullName>
    </submittedName>
</protein>
<dbReference type="EMBL" id="JBANRG010000034">
    <property type="protein sequence ID" value="KAK7450147.1"/>
    <property type="molecule type" value="Genomic_DNA"/>
</dbReference>
<evidence type="ECO:0000313" key="3">
    <source>
        <dbReference type="Proteomes" id="UP001498398"/>
    </source>
</evidence>
<name>A0ABR1J9Q7_9AGAR</name>
<accession>A0ABR1J9Q7</accession>
<evidence type="ECO:0000256" key="1">
    <source>
        <dbReference type="SAM" id="MobiDB-lite"/>
    </source>
</evidence>
<dbReference type="Pfam" id="PF18759">
    <property type="entry name" value="Plavaka"/>
    <property type="match status" value="1"/>
</dbReference>
<reference evidence="2 3" key="1">
    <citation type="submission" date="2024-01" db="EMBL/GenBank/DDBJ databases">
        <title>A draft genome for the cacao thread blight pathogen Marasmiellus scandens.</title>
        <authorList>
            <person name="Baruah I.K."/>
            <person name="Leung J."/>
            <person name="Bukari Y."/>
            <person name="Amoako-Attah I."/>
            <person name="Meinhardt L.W."/>
            <person name="Bailey B.A."/>
            <person name="Cohen S.P."/>
        </authorList>
    </citation>
    <scope>NUCLEOTIDE SEQUENCE [LARGE SCALE GENOMIC DNA]</scope>
    <source>
        <strain evidence="2 3">GH-19</strain>
    </source>
</reference>
<gene>
    <name evidence="2" type="ORF">VKT23_013030</name>
</gene>
<feature type="compositionally biased region" description="Low complexity" evidence="1">
    <location>
        <begin position="89"/>
        <end position="98"/>
    </location>
</feature>
<dbReference type="InterPro" id="IPR041078">
    <property type="entry name" value="Plavaka"/>
</dbReference>